<dbReference type="InterPro" id="IPR051873">
    <property type="entry name" value="KNR4/SMI1_regulator"/>
</dbReference>
<dbReference type="PANTHER" id="PTHR47432:SF1">
    <property type="entry name" value="CELL WALL ASSEMBLY REGULATOR SMI1"/>
    <property type="match status" value="1"/>
</dbReference>
<evidence type="ECO:0000313" key="3">
    <source>
        <dbReference type="Proteomes" id="UP001165120"/>
    </source>
</evidence>
<dbReference type="Proteomes" id="UP001165120">
    <property type="component" value="Unassembled WGS sequence"/>
</dbReference>
<proteinExistence type="predicted"/>
<dbReference type="InterPro" id="IPR018958">
    <property type="entry name" value="Knr4/Smi1-like_dom"/>
</dbReference>
<keyword evidence="3" id="KW-1185">Reference proteome</keyword>
<dbReference type="EMBL" id="BSXN01002218">
    <property type="protein sequence ID" value="GME75944.1"/>
    <property type="molecule type" value="Genomic_DNA"/>
</dbReference>
<evidence type="ECO:0000259" key="1">
    <source>
        <dbReference type="SMART" id="SM00860"/>
    </source>
</evidence>
<dbReference type="Pfam" id="PF09346">
    <property type="entry name" value="SMI1_KNR4"/>
    <property type="match status" value="1"/>
</dbReference>
<dbReference type="SMART" id="SM00860">
    <property type="entry name" value="SMI1_KNR4"/>
    <property type="match status" value="1"/>
</dbReference>
<name>A0A9W6T5S7_CANBO</name>
<protein>
    <submittedName>
        <fullName evidence="2">Unnamed protein product</fullName>
    </submittedName>
</protein>
<sequence length="206" mass="24071">MPFITVKKNLRLSSIKEIWEIFDDWLQENWVQGYNNLAHPATDEEIEILEENLGVKLPGDYKESLKCHNGQIGYQFTFKNNEYLSIDKVHHYRNLWKDIKISGKLDGLTSKIYDNNPISNEWYNINWIPITHDGAGNHYCLDLDPDLNKNGEIGQIITMWHDSDSRSIISYSFKEFFADFVMDVLDGKTVYSNDHDGFVDEDEIDL</sequence>
<reference evidence="2" key="1">
    <citation type="submission" date="2023-04" db="EMBL/GenBank/DDBJ databases">
        <title>Candida boidinii NBRC 10035.</title>
        <authorList>
            <person name="Ichikawa N."/>
            <person name="Sato H."/>
            <person name="Tonouchi N."/>
        </authorList>
    </citation>
    <scope>NUCLEOTIDE SEQUENCE</scope>
    <source>
        <strain evidence="2">NBRC 10035</strain>
    </source>
</reference>
<comment type="caution">
    <text evidence="2">The sequence shown here is derived from an EMBL/GenBank/DDBJ whole genome shotgun (WGS) entry which is preliminary data.</text>
</comment>
<dbReference type="SUPFAM" id="SSF160631">
    <property type="entry name" value="SMI1/KNR4-like"/>
    <property type="match status" value="1"/>
</dbReference>
<feature type="domain" description="Knr4/Smi1-like" evidence="1">
    <location>
        <begin position="40"/>
        <end position="179"/>
    </location>
</feature>
<dbReference type="Gene3D" id="3.40.1580.10">
    <property type="entry name" value="SMI1/KNR4-like"/>
    <property type="match status" value="1"/>
</dbReference>
<organism evidence="2 3">
    <name type="scientific">Candida boidinii</name>
    <name type="common">Yeast</name>
    <dbReference type="NCBI Taxonomy" id="5477"/>
    <lineage>
        <taxon>Eukaryota</taxon>
        <taxon>Fungi</taxon>
        <taxon>Dikarya</taxon>
        <taxon>Ascomycota</taxon>
        <taxon>Saccharomycotina</taxon>
        <taxon>Pichiomycetes</taxon>
        <taxon>Pichiales</taxon>
        <taxon>Pichiaceae</taxon>
        <taxon>Ogataea</taxon>
        <taxon>Ogataea/Candida clade</taxon>
    </lineage>
</organism>
<dbReference type="AlphaFoldDB" id="A0A9W6T5S7"/>
<accession>A0A9W6T5S7</accession>
<dbReference type="InterPro" id="IPR037883">
    <property type="entry name" value="Knr4/Smi1-like_sf"/>
</dbReference>
<gene>
    <name evidence="2" type="ORF">Cboi02_000498400</name>
</gene>
<dbReference type="PANTHER" id="PTHR47432">
    <property type="entry name" value="CELL WALL ASSEMBLY REGULATOR SMI1"/>
    <property type="match status" value="1"/>
</dbReference>
<evidence type="ECO:0000313" key="2">
    <source>
        <dbReference type="EMBL" id="GME75944.1"/>
    </source>
</evidence>